<evidence type="ECO:0000256" key="5">
    <source>
        <dbReference type="ARBA" id="ARBA00023242"/>
    </source>
</evidence>
<evidence type="ECO:0000256" key="1">
    <source>
        <dbReference type="ARBA" id="ARBA00004123"/>
    </source>
</evidence>
<dbReference type="OrthoDB" id="823094at2759"/>
<keyword evidence="7" id="KW-1185">Reference proteome</keyword>
<accession>A0A835K6A6</accession>
<reference evidence="6 7" key="1">
    <citation type="submission" date="2020-10" db="EMBL/GenBank/DDBJ databases">
        <title>Plant Genome Project.</title>
        <authorList>
            <person name="Zhang R.-G."/>
        </authorList>
    </citation>
    <scope>NUCLEOTIDE SEQUENCE [LARGE SCALE GENOMIC DNA]</scope>
    <source>
        <strain evidence="6">FAFU-HL-1</strain>
        <tissue evidence="6">Leaf</tissue>
    </source>
</reference>
<sequence>MDIQRGLVLPRCSLDRLQSFHGTTELSTIFESAAGNRLVDPVTIHCSTRSGDVAFTTGWYALARDAGLKSGDTVTFYEEVNGEARIRSKDDICILLSPTRDLRDLDHFIAFSLAMEIFTKKLTAMDIQRGLVLPRCSLDRLQSFHGTIELSTIFESAAGNRLVGPVTIHCSTRSGDVAFTTGWYALARDDGLKSGDTVTFYQEVNGEARYKLKLRNVGSS</sequence>
<evidence type="ECO:0000256" key="2">
    <source>
        <dbReference type="ARBA" id="ARBA00023015"/>
    </source>
</evidence>
<dbReference type="EMBL" id="JADGMS010000003">
    <property type="protein sequence ID" value="KAF9684977.1"/>
    <property type="molecule type" value="Genomic_DNA"/>
</dbReference>
<name>A0A835K6A6_9ROSI</name>
<dbReference type="Gene3D" id="2.40.330.10">
    <property type="entry name" value="DNA-binding pseudobarrel domain"/>
    <property type="match status" value="1"/>
</dbReference>
<organism evidence="6 7">
    <name type="scientific">Salix dunnii</name>
    <dbReference type="NCBI Taxonomy" id="1413687"/>
    <lineage>
        <taxon>Eukaryota</taxon>
        <taxon>Viridiplantae</taxon>
        <taxon>Streptophyta</taxon>
        <taxon>Embryophyta</taxon>
        <taxon>Tracheophyta</taxon>
        <taxon>Spermatophyta</taxon>
        <taxon>Magnoliopsida</taxon>
        <taxon>eudicotyledons</taxon>
        <taxon>Gunneridae</taxon>
        <taxon>Pentapetalae</taxon>
        <taxon>rosids</taxon>
        <taxon>fabids</taxon>
        <taxon>Malpighiales</taxon>
        <taxon>Salicaceae</taxon>
        <taxon>Saliceae</taxon>
        <taxon>Salix</taxon>
    </lineage>
</organism>
<keyword evidence="3" id="KW-0238">DNA-binding</keyword>
<dbReference type="Proteomes" id="UP000657918">
    <property type="component" value="Unassembled WGS sequence"/>
</dbReference>
<keyword evidence="2" id="KW-0805">Transcription regulation</keyword>
<proteinExistence type="predicted"/>
<dbReference type="GO" id="GO:0005634">
    <property type="term" value="C:nucleus"/>
    <property type="evidence" value="ECO:0007669"/>
    <property type="project" value="UniProtKB-SubCell"/>
</dbReference>
<comment type="subcellular location">
    <subcellularLocation>
        <location evidence="1">Nucleus</location>
    </subcellularLocation>
</comment>
<dbReference type="InterPro" id="IPR015300">
    <property type="entry name" value="DNA-bd_pseudobarrel_sf"/>
</dbReference>
<evidence type="ECO:0000313" key="7">
    <source>
        <dbReference type="Proteomes" id="UP000657918"/>
    </source>
</evidence>
<protein>
    <recommendedName>
        <fullName evidence="8">TF-B3 domain-containing protein</fullName>
    </recommendedName>
</protein>
<dbReference type="SUPFAM" id="SSF101936">
    <property type="entry name" value="DNA-binding pseudobarrel domain"/>
    <property type="match status" value="2"/>
</dbReference>
<comment type="caution">
    <text evidence="6">The sequence shown here is derived from an EMBL/GenBank/DDBJ whole genome shotgun (WGS) entry which is preliminary data.</text>
</comment>
<dbReference type="AlphaFoldDB" id="A0A835K6A6"/>
<evidence type="ECO:0000256" key="3">
    <source>
        <dbReference type="ARBA" id="ARBA00023125"/>
    </source>
</evidence>
<evidence type="ECO:0008006" key="8">
    <source>
        <dbReference type="Google" id="ProtNLM"/>
    </source>
</evidence>
<evidence type="ECO:0000256" key="4">
    <source>
        <dbReference type="ARBA" id="ARBA00023163"/>
    </source>
</evidence>
<dbReference type="GO" id="GO:0003677">
    <property type="term" value="F:DNA binding"/>
    <property type="evidence" value="ECO:0007669"/>
    <property type="project" value="UniProtKB-KW"/>
</dbReference>
<keyword evidence="5" id="KW-0539">Nucleus</keyword>
<evidence type="ECO:0000313" key="6">
    <source>
        <dbReference type="EMBL" id="KAF9684977.1"/>
    </source>
</evidence>
<gene>
    <name evidence="6" type="ORF">SADUNF_Sadunf03G0006300</name>
</gene>
<keyword evidence="4" id="KW-0804">Transcription</keyword>